<evidence type="ECO:0000313" key="2">
    <source>
        <dbReference type="EMBL" id="MPC65031.1"/>
    </source>
</evidence>
<accession>A0A5B7GXB4</accession>
<protein>
    <submittedName>
        <fullName evidence="2">Uncharacterized protein</fullName>
    </submittedName>
</protein>
<name>A0A5B7GXB4_PORTR</name>
<reference evidence="2 3" key="1">
    <citation type="submission" date="2019-05" db="EMBL/GenBank/DDBJ databases">
        <title>Another draft genome of Portunus trituberculatus and its Hox gene families provides insights of decapod evolution.</title>
        <authorList>
            <person name="Jeong J.-H."/>
            <person name="Song I."/>
            <person name="Kim S."/>
            <person name="Choi T."/>
            <person name="Kim D."/>
            <person name="Ryu S."/>
            <person name="Kim W."/>
        </authorList>
    </citation>
    <scope>NUCLEOTIDE SEQUENCE [LARGE SCALE GENOMIC DNA]</scope>
    <source>
        <tissue evidence="2">Muscle</tissue>
    </source>
</reference>
<dbReference type="AlphaFoldDB" id="A0A5B7GXB4"/>
<comment type="caution">
    <text evidence="2">The sequence shown here is derived from an EMBL/GenBank/DDBJ whole genome shotgun (WGS) entry which is preliminary data.</text>
</comment>
<keyword evidence="3" id="KW-1185">Reference proteome</keyword>
<sequence length="229" mass="24684">MDRNERRRENSHHHQHHIITPTTPPPQSHHHHSLGVISAPLPGHLHHGGLQREGIRLGAPVVPADHGRPHSGVWPVDHAAGLRDAGRGDRRVAVGTCLGQGYEKLRALLRVGVRVPGVRGLEGGRGLEGVLGLDRGRGLLLPREDATAVSGNHLASSSSGEVGGRWKLLLFLRLEGDVLLVPWDCDLLMHFGDQGGERRSLKLNTLLSTLRAGLRGLDWLEGGSLLVAA</sequence>
<gene>
    <name evidence="2" type="ORF">E2C01_059155</name>
</gene>
<evidence type="ECO:0000256" key="1">
    <source>
        <dbReference type="SAM" id="MobiDB-lite"/>
    </source>
</evidence>
<proteinExistence type="predicted"/>
<evidence type="ECO:0000313" key="3">
    <source>
        <dbReference type="Proteomes" id="UP000324222"/>
    </source>
</evidence>
<dbReference type="EMBL" id="VSRR010022837">
    <property type="protein sequence ID" value="MPC65031.1"/>
    <property type="molecule type" value="Genomic_DNA"/>
</dbReference>
<dbReference type="Proteomes" id="UP000324222">
    <property type="component" value="Unassembled WGS sequence"/>
</dbReference>
<feature type="region of interest" description="Disordered" evidence="1">
    <location>
        <begin position="1"/>
        <end position="49"/>
    </location>
</feature>
<organism evidence="2 3">
    <name type="scientific">Portunus trituberculatus</name>
    <name type="common">Swimming crab</name>
    <name type="synonym">Neptunus trituberculatus</name>
    <dbReference type="NCBI Taxonomy" id="210409"/>
    <lineage>
        <taxon>Eukaryota</taxon>
        <taxon>Metazoa</taxon>
        <taxon>Ecdysozoa</taxon>
        <taxon>Arthropoda</taxon>
        <taxon>Crustacea</taxon>
        <taxon>Multicrustacea</taxon>
        <taxon>Malacostraca</taxon>
        <taxon>Eumalacostraca</taxon>
        <taxon>Eucarida</taxon>
        <taxon>Decapoda</taxon>
        <taxon>Pleocyemata</taxon>
        <taxon>Brachyura</taxon>
        <taxon>Eubrachyura</taxon>
        <taxon>Portunoidea</taxon>
        <taxon>Portunidae</taxon>
        <taxon>Portuninae</taxon>
        <taxon>Portunus</taxon>
    </lineage>
</organism>